<proteinExistence type="predicted"/>
<comment type="caution">
    <text evidence="2">The sequence shown here is derived from an EMBL/GenBank/DDBJ whole genome shotgun (WGS) entry which is preliminary data.</text>
</comment>
<dbReference type="RefSeq" id="WP_266282918.1">
    <property type="nucleotide sequence ID" value="NZ_JAPKNF010000002.1"/>
</dbReference>
<evidence type="ECO:0000313" key="2">
    <source>
        <dbReference type="EMBL" id="MDQ0517672.1"/>
    </source>
</evidence>
<sequence length="305" mass="31994">MRMRIAIPALAGTMAAGLSGLTAATAADLTITPPAPVEAAAPAQLMPNEAFFGGLGLGLGFLSVTDQSLYAQGVSHMYEGGVPYAYGAAGGTTYPPSGSDTTLSGFAQLGYYHQFQGTDWLWGAKLSYAYLGASSEADGVAVPQNGRYYGTTDGTVSGHVVVGSYETELNQQFALMPFIGRSFGRGFIYGGGGPSLSQTTTNLNNMVGLARMSGKTYDMTGPSDDFSSSDWVWGASLTLGGTYFLTRDWFIDASYAVNFTEGASGDFSAPFVRNAYGWQETGILSGDFSNTITTQTLSISINRAF</sequence>
<accession>A0ABU0M9L8</accession>
<name>A0ABU0M9L8_9HYPH</name>
<dbReference type="InterPro" id="IPR011250">
    <property type="entry name" value="OMP/PagP_B-barrel"/>
</dbReference>
<dbReference type="EMBL" id="JAUSWJ010000001">
    <property type="protein sequence ID" value="MDQ0517672.1"/>
    <property type="molecule type" value="Genomic_DNA"/>
</dbReference>
<dbReference type="Proteomes" id="UP001223743">
    <property type="component" value="Unassembled WGS sequence"/>
</dbReference>
<feature type="signal peptide" evidence="1">
    <location>
        <begin position="1"/>
        <end position="26"/>
    </location>
</feature>
<evidence type="ECO:0008006" key="4">
    <source>
        <dbReference type="Google" id="ProtNLM"/>
    </source>
</evidence>
<protein>
    <recommendedName>
        <fullName evidence="4">Outer membrane protein beta-barrel domain-containing protein</fullName>
    </recommendedName>
</protein>
<keyword evidence="3" id="KW-1185">Reference proteome</keyword>
<organism evidence="2 3">
    <name type="scientific">Kaistia geumhonensis</name>
    <dbReference type="NCBI Taxonomy" id="410839"/>
    <lineage>
        <taxon>Bacteria</taxon>
        <taxon>Pseudomonadati</taxon>
        <taxon>Pseudomonadota</taxon>
        <taxon>Alphaproteobacteria</taxon>
        <taxon>Hyphomicrobiales</taxon>
        <taxon>Kaistiaceae</taxon>
        <taxon>Kaistia</taxon>
    </lineage>
</organism>
<feature type="chain" id="PRO_5047218291" description="Outer membrane protein beta-barrel domain-containing protein" evidence="1">
    <location>
        <begin position="27"/>
        <end position="305"/>
    </location>
</feature>
<evidence type="ECO:0000256" key="1">
    <source>
        <dbReference type="SAM" id="SignalP"/>
    </source>
</evidence>
<dbReference type="SUPFAM" id="SSF56925">
    <property type="entry name" value="OMPA-like"/>
    <property type="match status" value="1"/>
</dbReference>
<reference evidence="2 3" key="1">
    <citation type="submission" date="2023-07" db="EMBL/GenBank/DDBJ databases">
        <title>Genomic Encyclopedia of Type Strains, Phase IV (KMG-IV): sequencing the most valuable type-strain genomes for metagenomic binning, comparative biology and taxonomic classification.</title>
        <authorList>
            <person name="Goeker M."/>
        </authorList>
    </citation>
    <scope>NUCLEOTIDE SEQUENCE [LARGE SCALE GENOMIC DNA]</scope>
    <source>
        <strain evidence="2 3">B1-1</strain>
    </source>
</reference>
<evidence type="ECO:0000313" key="3">
    <source>
        <dbReference type="Proteomes" id="UP001223743"/>
    </source>
</evidence>
<keyword evidence="1" id="KW-0732">Signal</keyword>
<gene>
    <name evidence="2" type="ORF">QO015_003285</name>
</gene>